<dbReference type="RefSeq" id="WP_101307843.1">
    <property type="nucleotide sequence ID" value="NZ_MVDE01000001.1"/>
</dbReference>
<evidence type="ECO:0000256" key="1">
    <source>
        <dbReference type="SAM" id="SignalP"/>
    </source>
</evidence>
<keyword evidence="1" id="KW-0732">Signal</keyword>
<dbReference type="EMBL" id="MVDE01000001">
    <property type="protein sequence ID" value="PKQ69430.1"/>
    <property type="molecule type" value="Genomic_DNA"/>
</dbReference>
<protein>
    <recommendedName>
        <fullName evidence="2">DUF2202 domain-containing protein</fullName>
    </recommendedName>
</protein>
<organism evidence="3 4">
    <name type="scientific">Labilibaculum manganireducens</name>
    <dbReference type="NCBI Taxonomy" id="1940525"/>
    <lineage>
        <taxon>Bacteria</taxon>
        <taxon>Pseudomonadati</taxon>
        <taxon>Bacteroidota</taxon>
        <taxon>Bacteroidia</taxon>
        <taxon>Marinilabiliales</taxon>
        <taxon>Marinifilaceae</taxon>
        <taxon>Labilibaculum</taxon>
    </lineage>
</organism>
<evidence type="ECO:0000259" key="2">
    <source>
        <dbReference type="Pfam" id="PF09968"/>
    </source>
</evidence>
<evidence type="ECO:0000313" key="3">
    <source>
        <dbReference type="EMBL" id="PKQ69430.1"/>
    </source>
</evidence>
<dbReference type="PROSITE" id="PS51257">
    <property type="entry name" value="PROKAR_LIPOPROTEIN"/>
    <property type="match status" value="1"/>
</dbReference>
<proteinExistence type="predicted"/>
<gene>
    <name evidence="3" type="ORF">BZG01_00410</name>
</gene>
<dbReference type="CDD" id="cd01048">
    <property type="entry name" value="Ferritin_like_AB2"/>
    <property type="match status" value="1"/>
</dbReference>
<dbReference type="Pfam" id="PF09968">
    <property type="entry name" value="DUF2202"/>
    <property type="match status" value="1"/>
</dbReference>
<feature type="chain" id="PRO_5014652073" description="DUF2202 domain-containing protein" evidence="1">
    <location>
        <begin position="21"/>
        <end position="253"/>
    </location>
</feature>
<comment type="caution">
    <text evidence="3">The sequence shown here is derived from an EMBL/GenBank/DDBJ whole genome shotgun (WGS) entry which is preliminary data.</text>
</comment>
<name>A0A2N3IGI1_9BACT</name>
<dbReference type="InterPro" id="IPR019243">
    <property type="entry name" value="DUF2202"/>
</dbReference>
<dbReference type="InterPro" id="IPR009078">
    <property type="entry name" value="Ferritin-like_SF"/>
</dbReference>
<dbReference type="SUPFAM" id="SSF47240">
    <property type="entry name" value="Ferritin-like"/>
    <property type="match status" value="1"/>
</dbReference>
<keyword evidence="4" id="KW-1185">Reference proteome</keyword>
<evidence type="ECO:0000313" key="4">
    <source>
        <dbReference type="Proteomes" id="UP000233618"/>
    </source>
</evidence>
<feature type="signal peptide" evidence="1">
    <location>
        <begin position="1"/>
        <end position="20"/>
    </location>
</feature>
<feature type="domain" description="DUF2202" evidence="2">
    <location>
        <begin position="67"/>
        <end position="226"/>
    </location>
</feature>
<dbReference type="Gene3D" id="1.20.1260.10">
    <property type="match status" value="1"/>
</dbReference>
<dbReference type="AlphaFoldDB" id="A0A2N3IGI1"/>
<dbReference type="InterPro" id="IPR012347">
    <property type="entry name" value="Ferritin-like"/>
</dbReference>
<dbReference type="Proteomes" id="UP000233618">
    <property type="component" value="Unassembled WGS sequence"/>
</dbReference>
<accession>A0A2N3IGI1</accession>
<sequence length="253" mass="28118">MKNRMTKFLIAFALSFGFFACDSEDGGTEALANLPLVEVSADGYTDIITANLKTVLSIDTTVAAESEQEGLLLMREEELLAHDTYSLFADLYDVRIFSNITRSESTHAAAVLTLLDLFGIEDPATGIAGEYNNETLQALYDEVSEKGKLSVEEALKAGAFIEEADIKDLEDLMAETENEDILLVYDNLQRGSRNHLRAFVRVLSTYGVVYQPTVLSDDHFNEIINSDTERGNGCLNDYQNKYRNRKGNGNGWN</sequence>
<reference evidence="3 4" key="1">
    <citation type="journal article" date="2017" name="Front. Microbiol.">
        <title>Labilibaculum manganireducens gen. nov., sp. nov. and Labilibaculum filiforme sp. nov., Novel Bacteroidetes Isolated from Subsurface Sediments of the Baltic Sea.</title>
        <authorList>
            <person name="Vandieken V."/>
            <person name="Marshall I.P."/>
            <person name="Niemann H."/>
            <person name="Engelen B."/>
            <person name="Cypionka H."/>
        </authorList>
    </citation>
    <scope>NUCLEOTIDE SEQUENCE [LARGE SCALE GENOMIC DNA]</scope>
    <source>
        <strain evidence="3 4">59.10-2M</strain>
    </source>
</reference>